<name>A0A7X1B472_9BACT</name>
<accession>A0A7X1B472</accession>
<feature type="chain" id="PRO_5031424129" evidence="2">
    <location>
        <begin position="24"/>
        <end position="287"/>
    </location>
</feature>
<dbReference type="RefSeq" id="WP_185658989.1">
    <property type="nucleotide sequence ID" value="NZ_CAWPOO010000006.1"/>
</dbReference>
<dbReference type="Proteomes" id="UP000526501">
    <property type="component" value="Unassembled WGS sequence"/>
</dbReference>
<organism evidence="3 4">
    <name type="scientific">Pelagicoccus albus</name>
    <dbReference type="NCBI Taxonomy" id="415222"/>
    <lineage>
        <taxon>Bacteria</taxon>
        <taxon>Pseudomonadati</taxon>
        <taxon>Verrucomicrobiota</taxon>
        <taxon>Opitutia</taxon>
        <taxon>Puniceicoccales</taxon>
        <taxon>Pelagicoccaceae</taxon>
        <taxon>Pelagicoccus</taxon>
    </lineage>
</organism>
<dbReference type="InterPro" id="IPR029021">
    <property type="entry name" value="Prot-tyrosine_phosphatase-like"/>
</dbReference>
<keyword evidence="4" id="KW-1185">Reference proteome</keyword>
<dbReference type="AlphaFoldDB" id="A0A7X1B472"/>
<sequence length="287" mass="31863">MKNWIRTAATIASLTIASATVFASSEHDRFPGMEGAQNFRDLGGYTTQEGKTVKWGKIYRSNALDKLTDSDQELLKELNIGTVCDLRDEKELAKSPDRLPEDSDIDYINLNIQEALAKATGKKIDESAMLALQGKSNEEIEVLGNELMENAYAGFALYAAPLYAKIFAQLLDDEHALVFHCQAGKDRAGVGSALILLALGVDEATILEDYMISGKVWTMPDSVVEQYAAHYGVDPIVMKQFMGTRISWMQSAFNAIKSKYGSYDAYFEEALQLDQNKLAKLRSLYLE</sequence>
<proteinExistence type="inferred from homology"/>
<protein>
    <submittedName>
        <fullName evidence="3">Tyrosine-protein phosphatase</fullName>
    </submittedName>
</protein>
<dbReference type="PANTHER" id="PTHR31126:SF1">
    <property type="entry name" value="TYROSINE SPECIFIC PROTEIN PHOSPHATASES DOMAIN-CONTAINING PROTEIN"/>
    <property type="match status" value="1"/>
</dbReference>
<dbReference type="GO" id="GO:0004721">
    <property type="term" value="F:phosphoprotein phosphatase activity"/>
    <property type="evidence" value="ECO:0007669"/>
    <property type="project" value="InterPro"/>
</dbReference>
<feature type="signal peptide" evidence="2">
    <location>
        <begin position="1"/>
        <end position="23"/>
    </location>
</feature>
<dbReference type="InterPro" id="IPR026893">
    <property type="entry name" value="Tyr/Ser_Pase_IphP-type"/>
</dbReference>
<evidence type="ECO:0000313" key="4">
    <source>
        <dbReference type="Proteomes" id="UP000526501"/>
    </source>
</evidence>
<reference evidence="3 4" key="1">
    <citation type="submission" date="2020-07" db="EMBL/GenBank/DDBJ databases">
        <authorList>
            <person name="Feng X."/>
        </authorList>
    </citation>
    <scope>NUCLEOTIDE SEQUENCE [LARGE SCALE GENOMIC DNA]</scope>
    <source>
        <strain evidence="3 4">JCM23202</strain>
    </source>
</reference>
<comment type="caution">
    <text evidence="3">The sequence shown here is derived from an EMBL/GenBank/DDBJ whole genome shotgun (WGS) entry which is preliminary data.</text>
</comment>
<dbReference type="SUPFAM" id="SSF52799">
    <property type="entry name" value="(Phosphotyrosine protein) phosphatases II"/>
    <property type="match status" value="1"/>
</dbReference>
<dbReference type="Gene3D" id="3.90.190.10">
    <property type="entry name" value="Protein tyrosine phosphatase superfamily"/>
    <property type="match status" value="1"/>
</dbReference>
<keyword evidence="2" id="KW-0732">Signal</keyword>
<evidence type="ECO:0000256" key="2">
    <source>
        <dbReference type="SAM" id="SignalP"/>
    </source>
</evidence>
<dbReference type="EMBL" id="JACHVC010000006">
    <property type="protein sequence ID" value="MBC2605094.1"/>
    <property type="molecule type" value="Genomic_DNA"/>
</dbReference>
<evidence type="ECO:0000313" key="3">
    <source>
        <dbReference type="EMBL" id="MBC2605094.1"/>
    </source>
</evidence>
<comment type="similarity">
    <text evidence="1">Belongs to the protein-tyrosine phosphatase family.</text>
</comment>
<evidence type="ECO:0000256" key="1">
    <source>
        <dbReference type="ARBA" id="ARBA00009580"/>
    </source>
</evidence>
<gene>
    <name evidence="3" type="ORF">H5P27_03470</name>
</gene>
<dbReference type="Pfam" id="PF13350">
    <property type="entry name" value="Y_phosphatase3"/>
    <property type="match status" value="1"/>
</dbReference>
<dbReference type="PANTHER" id="PTHR31126">
    <property type="entry name" value="TYROSINE-PROTEIN PHOSPHATASE"/>
    <property type="match status" value="1"/>
</dbReference>